<evidence type="ECO:0000256" key="1">
    <source>
        <dbReference type="SAM" id="MobiDB-lite"/>
    </source>
</evidence>
<organism evidence="2 3">
    <name type="scientific">Actinokineospora terrae</name>
    <dbReference type="NCBI Taxonomy" id="155974"/>
    <lineage>
        <taxon>Bacteria</taxon>
        <taxon>Bacillati</taxon>
        <taxon>Actinomycetota</taxon>
        <taxon>Actinomycetes</taxon>
        <taxon>Pseudonocardiales</taxon>
        <taxon>Pseudonocardiaceae</taxon>
        <taxon>Actinokineospora</taxon>
    </lineage>
</organism>
<reference evidence="3" key="1">
    <citation type="submission" date="2016-10" db="EMBL/GenBank/DDBJ databases">
        <authorList>
            <person name="Varghese N."/>
            <person name="Submissions S."/>
        </authorList>
    </citation>
    <scope>NUCLEOTIDE SEQUENCE [LARGE SCALE GENOMIC DNA]</scope>
    <source>
        <strain evidence="3">DSM 44260</strain>
    </source>
</reference>
<name>A0A1H9T4P2_9PSEU</name>
<dbReference type="Proteomes" id="UP000199051">
    <property type="component" value="Unassembled WGS sequence"/>
</dbReference>
<proteinExistence type="predicted"/>
<protein>
    <submittedName>
        <fullName evidence="2">Uncharacterized protein</fullName>
    </submittedName>
</protein>
<dbReference type="EMBL" id="FOGI01000006">
    <property type="protein sequence ID" value="SER92192.1"/>
    <property type="molecule type" value="Genomic_DNA"/>
</dbReference>
<gene>
    <name evidence="2" type="ORF">SAMN04487818_10674</name>
</gene>
<dbReference type="RefSeq" id="WP_092778515.1">
    <property type="nucleotide sequence ID" value="NZ_FOGI01000006.1"/>
</dbReference>
<evidence type="ECO:0000313" key="2">
    <source>
        <dbReference type="EMBL" id="SER92192.1"/>
    </source>
</evidence>
<sequence>MYAPTLDVYAKVTTGCPISYETTTAGETEFTLGGRMNGAVVLTFTGATLHDFLAVATKATTASDQPATAESPSDGGMSAHHAE</sequence>
<feature type="compositionally biased region" description="Polar residues" evidence="1">
    <location>
        <begin position="60"/>
        <end position="71"/>
    </location>
</feature>
<feature type="region of interest" description="Disordered" evidence="1">
    <location>
        <begin position="60"/>
        <end position="83"/>
    </location>
</feature>
<dbReference type="AlphaFoldDB" id="A0A1H9T4P2"/>
<accession>A0A1H9T4P2</accession>
<dbReference type="STRING" id="155974.SAMN04487818_10674"/>
<evidence type="ECO:0000313" key="3">
    <source>
        <dbReference type="Proteomes" id="UP000199051"/>
    </source>
</evidence>
<keyword evidence="3" id="KW-1185">Reference proteome</keyword>